<dbReference type="PANTHER" id="PTHR46390">
    <property type="entry name" value="MANNOSE-1-PHOSPHATE GUANYLYLTRANSFERASE"/>
    <property type="match status" value="1"/>
</dbReference>
<comment type="similarity">
    <text evidence="1 8">Belongs to the mannose-6-phosphate isomerase type 2 family.</text>
</comment>
<keyword evidence="11" id="KW-0413">Isomerase</keyword>
<protein>
    <recommendedName>
        <fullName evidence="2">mannose-1-phosphate guanylyltransferase</fullName>
        <ecNumber evidence="2">2.7.7.13</ecNumber>
    </recommendedName>
</protein>
<dbReference type="AlphaFoldDB" id="A0A842HVL4"/>
<evidence type="ECO:0000256" key="4">
    <source>
        <dbReference type="ARBA" id="ARBA00022695"/>
    </source>
</evidence>
<comment type="catalytic activity">
    <reaction evidence="7">
        <text>alpha-D-mannose 1-phosphate + GTP + H(+) = GDP-alpha-D-mannose + diphosphate</text>
        <dbReference type="Rhea" id="RHEA:15229"/>
        <dbReference type="ChEBI" id="CHEBI:15378"/>
        <dbReference type="ChEBI" id="CHEBI:33019"/>
        <dbReference type="ChEBI" id="CHEBI:37565"/>
        <dbReference type="ChEBI" id="CHEBI:57527"/>
        <dbReference type="ChEBI" id="CHEBI:58409"/>
        <dbReference type="EC" id="2.7.7.13"/>
    </reaction>
</comment>
<dbReference type="SUPFAM" id="SSF159283">
    <property type="entry name" value="Guanosine diphospho-D-mannose pyrophosphorylase/mannose-6-phosphate isomerase linker domain"/>
    <property type="match status" value="1"/>
</dbReference>
<dbReference type="SUPFAM" id="SSF53448">
    <property type="entry name" value="Nucleotide-diphospho-sugar transferases"/>
    <property type="match status" value="1"/>
</dbReference>
<keyword evidence="4 11" id="KW-0548">Nucleotidyltransferase</keyword>
<dbReference type="PANTHER" id="PTHR46390:SF1">
    <property type="entry name" value="MANNOSE-1-PHOSPHATE GUANYLYLTRANSFERASE"/>
    <property type="match status" value="1"/>
</dbReference>
<keyword evidence="12" id="KW-1185">Reference proteome</keyword>
<evidence type="ECO:0000256" key="7">
    <source>
        <dbReference type="ARBA" id="ARBA00047343"/>
    </source>
</evidence>
<dbReference type="Pfam" id="PF00483">
    <property type="entry name" value="NTP_transferase"/>
    <property type="match status" value="1"/>
</dbReference>
<organism evidence="11 12">
    <name type="scientific">Parasphingopyxis marina</name>
    <dbReference type="NCBI Taxonomy" id="2761622"/>
    <lineage>
        <taxon>Bacteria</taxon>
        <taxon>Pseudomonadati</taxon>
        <taxon>Pseudomonadota</taxon>
        <taxon>Alphaproteobacteria</taxon>
        <taxon>Sphingomonadales</taxon>
        <taxon>Sphingomonadaceae</taxon>
        <taxon>Parasphingopyxis</taxon>
    </lineage>
</organism>
<feature type="domain" description="MannoseP isomerase/GMP-like beta-helix" evidence="10">
    <location>
        <begin position="292"/>
        <end position="345"/>
    </location>
</feature>
<dbReference type="EC" id="2.7.7.13" evidence="2"/>
<dbReference type="InterPro" id="IPR049577">
    <property type="entry name" value="GMPP_N"/>
</dbReference>
<dbReference type="GO" id="GO:0000271">
    <property type="term" value="P:polysaccharide biosynthetic process"/>
    <property type="evidence" value="ECO:0007669"/>
    <property type="project" value="InterPro"/>
</dbReference>
<evidence type="ECO:0000313" key="11">
    <source>
        <dbReference type="EMBL" id="MBC2776543.1"/>
    </source>
</evidence>
<sequence length="355" mass="36514">MNSLITPVILAGGSGTRLWPLSRAARAKQFLKLIGEETMIGETLARVGGAPFGPALLVGGAAQAEMLQGPAGDDARIILEPEGRNTAPAIALAALALPADMPMLVMPSDHAIADIAAFEAAVERAAALAVDGWLVTFGIAPTGPETGYGYIREGESIGGATADGGFRVERFVEKPDRATAENFLAEGGYCWNGGIFLFTAGAFLEALDVHAPAIAAAARAAMDGAQTDGATIRPAAQAFADAPAISIDYAVMEKAERVAVVPVAMGWSDIGSWDALYDFAAKDDAGNSLSANVLAIDTAGSLVRSDGPLVAAIGVSDLVVIATGDAILVMPRGESQRVKEAIETLKSDPERKDLL</sequence>
<dbReference type="Pfam" id="PF22640">
    <property type="entry name" value="ManC_GMP_beta-helix"/>
    <property type="match status" value="1"/>
</dbReference>
<feature type="domain" description="Nucleotidyl transferase" evidence="9">
    <location>
        <begin position="7"/>
        <end position="283"/>
    </location>
</feature>
<evidence type="ECO:0000256" key="8">
    <source>
        <dbReference type="RuleBase" id="RU004190"/>
    </source>
</evidence>
<dbReference type="InterPro" id="IPR029044">
    <property type="entry name" value="Nucleotide-diphossugar_trans"/>
</dbReference>
<dbReference type="Proteomes" id="UP000564378">
    <property type="component" value="Unassembled WGS sequence"/>
</dbReference>
<evidence type="ECO:0000256" key="3">
    <source>
        <dbReference type="ARBA" id="ARBA00022679"/>
    </source>
</evidence>
<evidence type="ECO:0000259" key="9">
    <source>
        <dbReference type="Pfam" id="PF00483"/>
    </source>
</evidence>
<evidence type="ECO:0000313" key="12">
    <source>
        <dbReference type="Proteomes" id="UP000564378"/>
    </source>
</evidence>
<dbReference type="GO" id="GO:0016853">
    <property type="term" value="F:isomerase activity"/>
    <property type="evidence" value="ECO:0007669"/>
    <property type="project" value="UniProtKB-KW"/>
</dbReference>
<dbReference type="RefSeq" id="WP_185799815.1">
    <property type="nucleotide sequence ID" value="NZ_JACJVJ010000001.1"/>
</dbReference>
<evidence type="ECO:0000259" key="10">
    <source>
        <dbReference type="Pfam" id="PF22640"/>
    </source>
</evidence>
<dbReference type="InterPro" id="IPR051161">
    <property type="entry name" value="Mannose-6P_isomerase_type2"/>
</dbReference>
<reference evidence="11 12" key="1">
    <citation type="submission" date="2020-08" db="EMBL/GenBank/DDBJ databases">
        <title>Draft genome sequence of Parasphingopyxis sp. GrpM-11.</title>
        <authorList>
            <person name="Oh J."/>
            <person name="Roh D.-H."/>
        </authorList>
    </citation>
    <scope>NUCLEOTIDE SEQUENCE [LARGE SCALE GENOMIC DNA]</scope>
    <source>
        <strain evidence="11 12">GrpM-11</strain>
    </source>
</reference>
<keyword evidence="3 11" id="KW-0808">Transferase</keyword>
<dbReference type="GO" id="GO:0009298">
    <property type="term" value="P:GDP-mannose biosynthetic process"/>
    <property type="evidence" value="ECO:0007669"/>
    <property type="project" value="TreeGrafter"/>
</dbReference>
<dbReference type="FunFam" id="3.90.550.10:FF:000046">
    <property type="entry name" value="Mannose-1-phosphate guanylyltransferase (GDP)"/>
    <property type="match status" value="1"/>
</dbReference>
<dbReference type="Gene3D" id="3.90.550.10">
    <property type="entry name" value="Spore Coat Polysaccharide Biosynthesis Protein SpsA, Chain A"/>
    <property type="match status" value="1"/>
</dbReference>
<keyword evidence="5" id="KW-0547">Nucleotide-binding</keyword>
<comment type="caution">
    <text evidence="11">The sequence shown here is derived from an EMBL/GenBank/DDBJ whole genome shotgun (WGS) entry which is preliminary data.</text>
</comment>
<evidence type="ECO:0000256" key="2">
    <source>
        <dbReference type="ARBA" id="ARBA00012387"/>
    </source>
</evidence>
<dbReference type="InterPro" id="IPR054566">
    <property type="entry name" value="ManC/GMP-like_b-helix"/>
</dbReference>
<accession>A0A842HVL4</accession>
<evidence type="ECO:0000256" key="5">
    <source>
        <dbReference type="ARBA" id="ARBA00022741"/>
    </source>
</evidence>
<dbReference type="InterPro" id="IPR006375">
    <property type="entry name" value="Man1P_GuaTrfase/Man6P_Isoase"/>
</dbReference>
<evidence type="ECO:0000256" key="6">
    <source>
        <dbReference type="ARBA" id="ARBA00023134"/>
    </source>
</evidence>
<name>A0A842HVL4_9SPHN</name>
<dbReference type="NCBIfam" id="TIGR01479">
    <property type="entry name" value="GMP_PMI"/>
    <property type="match status" value="1"/>
</dbReference>
<dbReference type="CDD" id="cd02509">
    <property type="entry name" value="GDP-M1P_Guanylyltransferase"/>
    <property type="match status" value="1"/>
</dbReference>
<gene>
    <name evidence="11" type="ORF">H6P80_02795</name>
</gene>
<dbReference type="GO" id="GO:0004475">
    <property type="term" value="F:mannose-1-phosphate guanylyltransferase (GTP) activity"/>
    <property type="evidence" value="ECO:0007669"/>
    <property type="project" value="UniProtKB-EC"/>
</dbReference>
<keyword evidence="6" id="KW-0342">GTP-binding</keyword>
<proteinExistence type="inferred from homology"/>
<dbReference type="InterPro" id="IPR005835">
    <property type="entry name" value="NTP_transferase_dom"/>
</dbReference>
<dbReference type="GO" id="GO:0005525">
    <property type="term" value="F:GTP binding"/>
    <property type="evidence" value="ECO:0007669"/>
    <property type="project" value="UniProtKB-KW"/>
</dbReference>
<evidence type="ECO:0000256" key="1">
    <source>
        <dbReference type="ARBA" id="ARBA00006115"/>
    </source>
</evidence>
<dbReference type="EMBL" id="JACJVJ010000001">
    <property type="protein sequence ID" value="MBC2776543.1"/>
    <property type="molecule type" value="Genomic_DNA"/>
</dbReference>